<keyword evidence="2" id="KW-1185">Reference proteome</keyword>
<organism evidence="1 2">
    <name type="scientific">Branchiostoma lanceolatum</name>
    <name type="common">Common lancelet</name>
    <name type="synonym">Amphioxus lanceolatum</name>
    <dbReference type="NCBI Taxonomy" id="7740"/>
    <lineage>
        <taxon>Eukaryota</taxon>
        <taxon>Metazoa</taxon>
        <taxon>Chordata</taxon>
        <taxon>Cephalochordata</taxon>
        <taxon>Leptocardii</taxon>
        <taxon>Amphioxiformes</taxon>
        <taxon>Branchiostomatidae</taxon>
        <taxon>Branchiostoma</taxon>
    </lineage>
</organism>
<sequence length="186" mass="21068">MGIKLHSIRAETRYHPGSDNSHDSRRADVHWDWVACELGGTYPDFYTVCATEAFIRAEWSTVCIWGQPMESRSYSMTETTLNTRMSYSPIMTQRAKMKKRGNNCNNNRLSDEPQVRVAVVGDSSVGKSADRWCHAVFTDIPAREIWPGEVSCLSTYHASFHPNEAYKPTKRLESLPSIVLTGFESV</sequence>
<dbReference type="Proteomes" id="UP000838412">
    <property type="component" value="Chromosome 3"/>
</dbReference>
<gene>
    <name evidence="1" type="primary">Hypp1720</name>
    <name evidence="1" type="ORF">BLAG_LOCUS14926</name>
</gene>
<evidence type="ECO:0000313" key="2">
    <source>
        <dbReference type="Proteomes" id="UP000838412"/>
    </source>
</evidence>
<reference evidence="1" key="1">
    <citation type="submission" date="2022-01" db="EMBL/GenBank/DDBJ databases">
        <authorList>
            <person name="Braso-Vives M."/>
        </authorList>
    </citation>
    <scope>NUCLEOTIDE SEQUENCE</scope>
</reference>
<dbReference type="EMBL" id="OV696688">
    <property type="protein sequence ID" value="CAH1256764.1"/>
    <property type="molecule type" value="Genomic_DNA"/>
</dbReference>
<name>A0A8J9ZK14_BRALA</name>
<protein>
    <submittedName>
        <fullName evidence="1">Hypp1720 protein</fullName>
    </submittedName>
</protein>
<dbReference type="AlphaFoldDB" id="A0A8J9ZK14"/>
<evidence type="ECO:0000313" key="1">
    <source>
        <dbReference type="EMBL" id="CAH1256764.1"/>
    </source>
</evidence>
<proteinExistence type="predicted"/>
<accession>A0A8J9ZK14</accession>